<dbReference type="RefSeq" id="WP_164566565.1">
    <property type="nucleotide sequence ID" value="NZ_WUFC01000046.1"/>
</dbReference>
<comment type="caution">
    <text evidence="1">The sequence shown here is derived from an EMBL/GenBank/DDBJ whole genome shotgun (WGS) entry which is preliminary data.</text>
</comment>
<gene>
    <name evidence="1" type="ORF">GR217_34435</name>
</gene>
<dbReference type="Proteomes" id="UP000661163">
    <property type="component" value="Unassembled WGS sequence"/>
</dbReference>
<name>A0AAE4YXE3_9HYPH</name>
<organism evidence="1 2">
    <name type="scientific">Rhizobium ruizarguesonis</name>
    <dbReference type="NCBI Taxonomy" id="2081791"/>
    <lineage>
        <taxon>Bacteria</taxon>
        <taxon>Pseudomonadati</taxon>
        <taxon>Pseudomonadota</taxon>
        <taxon>Alphaproteobacteria</taxon>
        <taxon>Hyphomicrobiales</taxon>
        <taxon>Rhizobiaceae</taxon>
        <taxon>Rhizobium/Agrobacterium group</taxon>
        <taxon>Rhizobium</taxon>
    </lineage>
</organism>
<proteinExistence type="predicted"/>
<evidence type="ECO:0000313" key="1">
    <source>
        <dbReference type="EMBL" id="NEI52719.1"/>
    </source>
</evidence>
<dbReference type="Pfam" id="PF20039">
    <property type="entry name" value="DUF6441"/>
    <property type="match status" value="1"/>
</dbReference>
<evidence type="ECO:0000313" key="2">
    <source>
        <dbReference type="Proteomes" id="UP000661163"/>
    </source>
</evidence>
<reference evidence="1 2" key="1">
    <citation type="submission" date="2019-12" db="EMBL/GenBank/DDBJ databases">
        <title>Rhizobium genotypes associated with high levels of biological nitrogen fixation by grain legumes in a temperate-maritime cropping system.</title>
        <authorList>
            <person name="Maluk M."/>
            <person name="Francesc Ferrando Molina F."/>
            <person name="Lopez Del Egido L."/>
            <person name="Lafos M."/>
            <person name="Langarica-Fuentes A."/>
            <person name="Gebre Yohannes G."/>
            <person name="Young M.W."/>
            <person name="Martin P."/>
            <person name="Gantlett R."/>
            <person name="Kenicer G."/>
            <person name="Hawes C."/>
            <person name="Begg G.S."/>
            <person name="Quilliam R.S."/>
            <person name="Squire G.R."/>
            <person name="Poole P.S."/>
            <person name="Young P.W."/>
            <person name="Iannetta P.M."/>
            <person name="James E.K."/>
        </authorList>
    </citation>
    <scope>NUCLEOTIDE SEQUENCE [LARGE SCALE GENOMIC DNA]</scope>
    <source>
        <strain evidence="1 2">JHI985</strain>
    </source>
</reference>
<dbReference type="InterPro" id="IPR045622">
    <property type="entry name" value="DUF6441"/>
</dbReference>
<accession>A0AAE4YXE3</accession>
<protein>
    <submittedName>
        <fullName evidence="1">Uncharacterized protein</fullName>
    </submittedName>
</protein>
<dbReference type="AlphaFoldDB" id="A0AAE4YXE3"/>
<sequence length="222" mass="24633">MKIVYAALKGEFEAALKAKYQPLAEAGSAAMIETANTIKTEARRDIASAGFSKRWQNALRVDVYPKRGVSLNAAALVYHKIPYADVFETGATIRGKPRLWLPLKTTPKRIGRNTMTAERYMKEIGPLRMIKRPGKKPLLAGEMTATKAQIRSGLFGKVTLSRLRKGSGKVETKATGRTMVPLFVGVDSVKIRDRLSIREITKRAADRLGEIYLSEVAKRDVE</sequence>
<dbReference type="EMBL" id="WUFC01000046">
    <property type="protein sequence ID" value="NEI52719.1"/>
    <property type="molecule type" value="Genomic_DNA"/>
</dbReference>